<evidence type="ECO:0000313" key="10">
    <source>
        <dbReference type="Proteomes" id="UP001168613"/>
    </source>
</evidence>
<evidence type="ECO:0000313" key="9">
    <source>
        <dbReference type="EMBL" id="MDN4121345.1"/>
    </source>
</evidence>
<dbReference type="InterPro" id="IPR058624">
    <property type="entry name" value="MdtA-like_HH"/>
</dbReference>
<dbReference type="Pfam" id="PF25876">
    <property type="entry name" value="HH_MFP_RND"/>
    <property type="match status" value="1"/>
</dbReference>
<feature type="signal peptide" evidence="4">
    <location>
        <begin position="1"/>
        <end position="24"/>
    </location>
</feature>
<comment type="similarity">
    <text evidence="2">Belongs to the membrane fusion protein (MFP) (TC 8.A.1) family.</text>
</comment>
<dbReference type="Gene3D" id="2.40.420.20">
    <property type="match status" value="1"/>
</dbReference>
<comment type="subcellular location">
    <subcellularLocation>
        <location evidence="1">Cell envelope</location>
    </subcellularLocation>
</comment>
<evidence type="ECO:0000256" key="1">
    <source>
        <dbReference type="ARBA" id="ARBA00004196"/>
    </source>
</evidence>
<dbReference type="SUPFAM" id="SSF111369">
    <property type="entry name" value="HlyD-like secretion proteins"/>
    <property type="match status" value="1"/>
</dbReference>
<dbReference type="InterPro" id="IPR058626">
    <property type="entry name" value="MdtA-like_b-barrel"/>
</dbReference>
<dbReference type="InterPro" id="IPR006143">
    <property type="entry name" value="RND_pump_MFP"/>
</dbReference>
<dbReference type="Gene3D" id="2.40.30.170">
    <property type="match status" value="1"/>
</dbReference>
<feature type="region of interest" description="Disordered" evidence="3">
    <location>
        <begin position="374"/>
        <end position="410"/>
    </location>
</feature>
<proteinExistence type="inferred from homology"/>
<gene>
    <name evidence="9" type="ORF">LMS43_08600</name>
</gene>
<dbReference type="InterPro" id="IPR058625">
    <property type="entry name" value="MdtA-like_BSH"/>
</dbReference>
<evidence type="ECO:0000259" key="7">
    <source>
        <dbReference type="Pfam" id="PF25944"/>
    </source>
</evidence>
<dbReference type="RefSeq" id="WP_266124026.1">
    <property type="nucleotide sequence ID" value="NZ_JAJHNU010000002.1"/>
</dbReference>
<comment type="caution">
    <text evidence="9">The sequence shown here is derived from an EMBL/GenBank/DDBJ whole genome shotgun (WGS) entry which is preliminary data.</text>
</comment>
<keyword evidence="4" id="KW-0732">Signal</keyword>
<dbReference type="EMBL" id="JAJHNU010000002">
    <property type="protein sequence ID" value="MDN4121345.1"/>
    <property type="molecule type" value="Genomic_DNA"/>
</dbReference>
<feature type="domain" description="Multidrug resistance protein MdtA-like barrel-sandwich hybrid" evidence="6">
    <location>
        <begin position="67"/>
        <end position="209"/>
    </location>
</feature>
<protein>
    <submittedName>
        <fullName evidence="9">Efflux RND transporter periplasmic adaptor subunit</fullName>
    </submittedName>
</protein>
<evidence type="ECO:0000259" key="8">
    <source>
        <dbReference type="Pfam" id="PF25967"/>
    </source>
</evidence>
<feature type="domain" description="Multidrug resistance protein MdtA-like beta-barrel" evidence="7">
    <location>
        <begin position="214"/>
        <end position="303"/>
    </location>
</feature>
<feature type="chain" id="PRO_5047335147" evidence="4">
    <location>
        <begin position="25"/>
        <end position="410"/>
    </location>
</feature>
<dbReference type="PROSITE" id="PS51257">
    <property type="entry name" value="PROKAR_LIPOPROTEIN"/>
    <property type="match status" value="1"/>
</dbReference>
<dbReference type="Gene3D" id="1.10.287.470">
    <property type="entry name" value="Helix hairpin bin"/>
    <property type="match status" value="1"/>
</dbReference>
<keyword evidence="10" id="KW-1185">Reference proteome</keyword>
<accession>A0ABT8EJD1</accession>
<dbReference type="Pfam" id="PF25967">
    <property type="entry name" value="RND-MFP_C"/>
    <property type="match status" value="1"/>
</dbReference>
<organism evidence="9 10">
    <name type="scientific">Alcaligenes endophyticus</name>
    <dbReference type="NCBI Taxonomy" id="1929088"/>
    <lineage>
        <taxon>Bacteria</taxon>
        <taxon>Pseudomonadati</taxon>
        <taxon>Pseudomonadota</taxon>
        <taxon>Betaproteobacteria</taxon>
        <taxon>Burkholderiales</taxon>
        <taxon>Alcaligenaceae</taxon>
        <taxon>Alcaligenes</taxon>
    </lineage>
</organism>
<dbReference type="NCBIfam" id="TIGR01730">
    <property type="entry name" value="RND_mfp"/>
    <property type="match status" value="1"/>
</dbReference>
<feature type="domain" description="Multidrug resistance protein MdtA-like alpha-helical hairpin" evidence="5">
    <location>
        <begin position="108"/>
        <end position="176"/>
    </location>
</feature>
<evidence type="ECO:0000256" key="3">
    <source>
        <dbReference type="SAM" id="MobiDB-lite"/>
    </source>
</evidence>
<dbReference type="InterPro" id="IPR058627">
    <property type="entry name" value="MdtA-like_C"/>
</dbReference>
<evidence type="ECO:0000256" key="4">
    <source>
        <dbReference type="SAM" id="SignalP"/>
    </source>
</evidence>
<name>A0ABT8EJD1_9BURK</name>
<dbReference type="Pfam" id="PF25917">
    <property type="entry name" value="BSH_RND"/>
    <property type="match status" value="1"/>
</dbReference>
<evidence type="ECO:0000259" key="5">
    <source>
        <dbReference type="Pfam" id="PF25876"/>
    </source>
</evidence>
<reference evidence="9" key="1">
    <citation type="submission" date="2021-11" db="EMBL/GenBank/DDBJ databases">
        <title>Draft genome sequence of Alcaligenes endophyticus type strain CCUG 75668T.</title>
        <authorList>
            <person name="Salva-Serra F."/>
            <person name="Duran R.E."/>
            <person name="Seeger M."/>
            <person name="Moore E.R.B."/>
            <person name="Jaen-Luchoro D."/>
        </authorList>
    </citation>
    <scope>NUCLEOTIDE SEQUENCE</scope>
    <source>
        <strain evidence="9">CCUG 75668</strain>
    </source>
</reference>
<dbReference type="Proteomes" id="UP001168613">
    <property type="component" value="Unassembled WGS sequence"/>
</dbReference>
<feature type="domain" description="Multidrug resistance protein MdtA-like C-terminal permuted SH3" evidence="8">
    <location>
        <begin position="307"/>
        <end position="368"/>
    </location>
</feature>
<evidence type="ECO:0000259" key="6">
    <source>
        <dbReference type="Pfam" id="PF25917"/>
    </source>
</evidence>
<evidence type="ECO:0000256" key="2">
    <source>
        <dbReference type="ARBA" id="ARBA00009477"/>
    </source>
</evidence>
<sequence length="410" mass="43523">MSFSRLLAWQPLRVAAFTSLVLLAACGKDEPQQGMAGMKIPVNVVTVQPEATELFSDLPGRIEAIKDAEVRARVNGIVLARNFEQGSLVEEGQLLYTIDPAPYKAARDQAAAELQRAQANAQSAVALAQRYDRLIKENAVSRQDYDTAKAGAAQAQAAIAAAKAALANADINLGYTKVVAPISGRIGKSLVTEGALVSANAATPLAVVQQLDKVYVDITRSTNEMSQLRRAAAQGKFVLAKEGQAKARIRLDDNSFYEPSGRVLFEGVSVDPSTAQVSLRAEFDNPEQILLPGMYVRVVLEQGVAQNALLVPAQAIQYGGDGLASVVVVREGKPINTAVTLGAEKDGRYIVQDGLQPGDQVLVAGFQKLMPGATLQPIPWDPNNPEAEPNTQAAPSQSGEPATQDAKTSE</sequence>
<feature type="compositionally biased region" description="Polar residues" evidence="3">
    <location>
        <begin position="389"/>
        <end position="401"/>
    </location>
</feature>
<dbReference type="Gene3D" id="2.40.50.100">
    <property type="match status" value="1"/>
</dbReference>
<dbReference type="Pfam" id="PF25944">
    <property type="entry name" value="Beta-barrel_RND"/>
    <property type="match status" value="1"/>
</dbReference>
<dbReference type="PANTHER" id="PTHR30158:SF3">
    <property type="entry name" value="MULTIDRUG EFFLUX PUMP SUBUNIT ACRA-RELATED"/>
    <property type="match status" value="1"/>
</dbReference>
<dbReference type="PANTHER" id="PTHR30158">
    <property type="entry name" value="ACRA/E-RELATED COMPONENT OF DRUG EFFLUX TRANSPORTER"/>
    <property type="match status" value="1"/>
</dbReference>